<feature type="transmembrane region" description="Helical" evidence="11">
    <location>
        <begin position="51"/>
        <end position="69"/>
    </location>
</feature>
<evidence type="ECO:0000256" key="2">
    <source>
        <dbReference type="ARBA" id="ARBA00022448"/>
    </source>
</evidence>
<organism evidence="13 14">
    <name type="scientific">Microbacterium lacus</name>
    <dbReference type="NCBI Taxonomy" id="415217"/>
    <lineage>
        <taxon>Bacteria</taxon>
        <taxon>Bacillati</taxon>
        <taxon>Actinomycetota</taxon>
        <taxon>Actinomycetes</taxon>
        <taxon>Micrococcales</taxon>
        <taxon>Microbacteriaceae</taxon>
        <taxon>Microbacterium</taxon>
    </lineage>
</organism>
<feature type="transmembrane region" description="Helical" evidence="11">
    <location>
        <begin position="220"/>
        <end position="239"/>
    </location>
</feature>
<feature type="transmembrane region" description="Helical" evidence="11">
    <location>
        <begin position="251"/>
        <end position="270"/>
    </location>
</feature>
<feature type="transmembrane region" description="Helical" evidence="11">
    <location>
        <begin position="90"/>
        <end position="111"/>
    </location>
</feature>
<protein>
    <recommendedName>
        <fullName evidence="11">Na(+)/H(+) antiporter NhaA</fullName>
    </recommendedName>
    <alternativeName>
        <fullName evidence="11">Sodium/proton antiporter NhaA</fullName>
    </alternativeName>
</protein>
<keyword evidence="10 11" id="KW-0739">Sodium transport</keyword>
<evidence type="ECO:0000256" key="1">
    <source>
        <dbReference type="ARBA" id="ARBA00004429"/>
    </source>
</evidence>
<evidence type="ECO:0000313" key="13">
    <source>
        <dbReference type="EMBL" id="GAA1677917.1"/>
    </source>
</evidence>
<dbReference type="InterPro" id="IPR023171">
    <property type="entry name" value="Na/H_antiporter_dom_sf"/>
</dbReference>
<proteinExistence type="inferred from homology"/>
<keyword evidence="3 11" id="KW-0050">Antiport</keyword>
<keyword evidence="2 11" id="KW-0813">Transport</keyword>
<comment type="similarity">
    <text evidence="11">Belongs to the NhaA Na(+)/H(+) (TC 2.A.33) antiporter family.</text>
</comment>
<evidence type="ECO:0000256" key="7">
    <source>
        <dbReference type="ARBA" id="ARBA00023053"/>
    </source>
</evidence>
<comment type="catalytic activity">
    <reaction evidence="11">
        <text>Na(+)(in) + 2 H(+)(out) = Na(+)(out) + 2 H(+)(in)</text>
        <dbReference type="Rhea" id="RHEA:29251"/>
        <dbReference type="ChEBI" id="CHEBI:15378"/>
        <dbReference type="ChEBI" id="CHEBI:29101"/>
    </reaction>
</comment>
<feature type="transmembrane region" description="Helical" evidence="11">
    <location>
        <begin position="276"/>
        <end position="301"/>
    </location>
</feature>
<keyword evidence="6 11" id="KW-1133">Transmembrane helix</keyword>
<evidence type="ECO:0000256" key="3">
    <source>
        <dbReference type="ARBA" id="ARBA00022449"/>
    </source>
</evidence>
<keyword evidence="5 11" id="KW-0812">Transmembrane</keyword>
<dbReference type="PANTHER" id="PTHR30341">
    <property type="entry name" value="SODIUM ION/PROTON ANTIPORTER NHAA-RELATED"/>
    <property type="match status" value="1"/>
</dbReference>
<keyword evidence="8 11" id="KW-0406">Ion transport</keyword>
<evidence type="ECO:0000256" key="4">
    <source>
        <dbReference type="ARBA" id="ARBA00022475"/>
    </source>
</evidence>
<keyword evidence="7 11" id="KW-0915">Sodium</keyword>
<sequence length="397" mass="40832">MSLLRSARFPAIILLAAAILALIVANTAAGPAALAVKDTYIGIPGVFEMSIGHWVQDGLLAVFFFMVAVELQFELTNGELNSARKAMQPAIAAAGGVIVPIVIFLIVSAGTDSARGWPIPTATDIAFALGVLAVFGKGLPSGIRIFLLALAILDDIVGIVFIAVLFTADVNLVMLGLAAVAVVLFGILSRQLDTRARVPIAVVLVVLGIATWVFVYESGVHATIAGVALGLAMAQHPAMRVRHALEPWVNGLVLPLFAFSAALVVIPAVSPSQLAPAFWGVLIALPVGKVIGISVFGWISLRIGNRGATPHLSFADLVAAGALGGIGFTVSLLLSELAFASDPLLRDEATLGVLGGSAISLIAAGILVAQRARHHRRRGSAEPAPAMATGADGGQLA</sequence>
<evidence type="ECO:0000256" key="5">
    <source>
        <dbReference type="ARBA" id="ARBA00022692"/>
    </source>
</evidence>
<feature type="transmembrane region" description="Helical" evidence="11">
    <location>
        <begin position="313"/>
        <end position="334"/>
    </location>
</feature>
<comment type="subcellular location">
    <subcellularLocation>
        <location evidence="1">Cell inner membrane</location>
        <topology evidence="1">Multi-pass membrane protein</topology>
    </subcellularLocation>
    <subcellularLocation>
        <location evidence="11">Cell membrane</location>
        <topology evidence="11">Multi-pass membrane protein</topology>
    </subcellularLocation>
</comment>
<dbReference type="Gene3D" id="1.20.1530.10">
    <property type="entry name" value="Na+/H+ antiporter like domain"/>
    <property type="match status" value="1"/>
</dbReference>
<dbReference type="HAMAP" id="MF_01844">
    <property type="entry name" value="NhaA"/>
    <property type="match status" value="1"/>
</dbReference>
<name>A0ABN2GWC0_9MICO</name>
<accession>A0ABN2GWC0</accession>
<dbReference type="PANTHER" id="PTHR30341:SF0">
    <property type="entry name" value="NA(+)_H(+) ANTIPORTER NHAA"/>
    <property type="match status" value="1"/>
</dbReference>
<evidence type="ECO:0000313" key="14">
    <source>
        <dbReference type="Proteomes" id="UP001500596"/>
    </source>
</evidence>
<dbReference type="NCBIfam" id="TIGR00773">
    <property type="entry name" value="NhaA"/>
    <property type="match status" value="1"/>
</dbReference>
<comment type="caution">
    <text evidence="13">The sequence shown here is derived from an EMBL/GenBank/DDBJ whole genome shotgun (WGS) entry which is preliminary data.</text>
</comment>
<dbReference type="Proteomes" id="UP001500596">
    <property type="component" value="Unassembled WGS sequence"/>
</dbReference>
<evidence type="ECO:0000256" key="12">
    <source>
        <dbReference type="SAM" id="MobiDB-lite"/>
    </source>
</evidence>
<evidence type="ECO:0000256" key="10">
    <source>
        <dbReference type="ARBA" id="ARBA00023201"/>
    </source>
</evidence>
<keyword evidence="9 11" id="KW-0472">Membrane</keyword>
<keyword evidence="4 11" id="KW-1003">Cell membrane</keyword>
<evidence type="ECO:0000256" key="9">
    <source>
        <dbReference type="ARBA" id="ARBA00023136"/>
    </source>
</evidence>
<dbReference type="RefSeq" id="WP_344054556.1">
    <property type="nucleotide sequence ID" value="NZ_BAAAPK010000001.1"/>
</dbReference>
<reference evidence="13 14" key="1">
    <citation type="journal article" date="2019" name="Int. J. Syst. Evol. Microbiol.">
        <title>The Global Catalogue of Microorganisms (GCM) 10K type strain sequencing project: providing services to taxonomists for standard genome sequencing and annotation.</title>
        <authorList>
            <consortium name="The Broad Institute Genomics Platform"/>
            <consortium name="The Broad Institute Genome Sequencing Center for Infectious Disease"/>
            <person name="Wu L."/>
            <person name="Ma J."/>
        </authorList>
    </citation>
    <scope>NUCLEOTIDE SEQUENCE [LARGE SCALE GENOMIC DNA]</scope>
    <source>
        <strain evidence="13 14">JCM 15575</strain>
    </source>
</reference>
<feature type="transmembrane region" description="Helical" evidence="11">
    <location>
        <begin position="349"/>
        <end position="369"/>
    </location>
</feature>
<keyword evidence="14" id="KW-1185">Reference proteome</keyword>
<dbReference type="EMBL" id="BAAAPK010000001">
    <property type="protein sequence ID" value="GAA1677917.1"/>
    <property type="molecule type" value="Genomic_DNA"/>
</dbReference>
<feature type="transmembrane region" description="Helical" evidence="11">
    <location>
        <begin position="172"/>
        <end position="189"/>
    </location>
</feature>
<comment type="function">
    <text evidence="11">Na(+)/H(+) antiporter that extrudes sodium in exchange for external protons.</text>
</comment>
<evidence type="ECO:0000256" key="8">
    <source>
        <dbReference type="ARBA" id="ARBA00023065"/>
    </source>
</evidence>
<dbReference type="Pfam" id="PF06965">
    <property type="entry name" value="Na_H_antiport_1"/>
    <property type="match status" value="1"/>
</dbReference>
<evidence type="ECO:0000256" key="11">
    <source>
        <dbReference type="HAMAP-Rule" id="MF_01844"/>
    </source>
</evidence>
<feature type="region of interest" description="Disordered" evidence="12">
    <location>
        <begin position="376"/>
        <end position="397"/>
    </location>
</feature>
<feature type="transmembrane region" description="Helical" evidence="11">
    <location>
        <begin position="117"/>
        <end position="136"/>
    </location>
</feature>
<feature type="transmembrane region" description="Helical" evidence="11">
    <location>
        <begin position="196"/>
        <end position="214"/>
    </location>
</feature>
<dbReference type="InterPro" id="IPR004670">
    <property type="entry name" value="NhaA"/>
</dbReference>
<evidence type="ECO:0000256" key="6">
    <source>
        <dbReference type="ARBA" id="ARBA00022989"/>
    </source>
</evidence>
<feature type="transmembrane region" description="Helical" evidence="11">
    <location>
        <begin position="145"/>
        <end position="166"/>
    </location>
</feature>
<gene>
    <name evidence="11 13" type="primary">nhaA</name>
    <name evidence="13" type="ORF">GCM10009807_22310</name>
</gene>